<name>A0A4Y2NP02_ARAVE</name>
<dbReference type="Proteomes" id="UP000499080">
    <property type="component" value="Unassembled WGS sequence"/>
</dbReference>
<sequence>MFVLSRTVIFEKDQKRKDTNAGNPVPTWKNRSNWDSTYYISAHLKKGSVAYLLHLEMMNKSPNGHFSLSSVLKKHRLLPFHSSISPDYSGAARQSLTP</sequence>
<comment type="caution">
    <text evidence="1">The sequence shown here is derived from an EMBL/GenBank/DDBJ whole genome shotgun (WGS) entry which is preliminary data.</text>
</comment>
<evidence type="ECO:0000313" key="1">
    <source>
        <dbReference type="EMBL" id="GBN40654.1"/>
    </source>
</evidence>
<accession>A0A4Y2NP02</accession>
<keyword evidence="2" id="KW-1185">Reference proteome</keyword>
<reference evidence="1 2" key="1">
    <citation type="journal article" date="2019" name="Sci. Rep.">
        <title>Orb-weaving spider Araneus ventricosus genome elucidates the spidroin gene catalogue.</title>
        <authorList>
            <person name="Kono N."/>
            <person name="Nakamura H."/>
            <person name="Ohtoshi R."/>
            <person name="Moran D.A.P."/>
            <person name="Shinohara A."/>
            <person name="Yoshida Y."/>
            <person name="Fujiwara M."/>
            <person name="Mori M."/>
            <person name="Tomita M."/>
            <person name="Arakawa K."/>
        </authorList>
    </citation>
    <scope>NUCLEOTIDE SEQUENCE [LARGE SCALE GENOMIC DNA]</scope>
</reference>
<gene>
    <name evidence="1" type="ORF">AVEN_147179_1</name>
</gene>
<organism evidence="1 2">
    <name type="scientific">Araneus ventricosus</name>
    <name type="common">Orbweaver spider</name>
    <name type="synonym">Epeira ventricosa</name>
    <dbReference type="NCBI Taxonomy" id="182803"/>
    <lineage>
        <taxon>Eukaryota</taxon>
        <taxon>Metazoa</taxon>
        <taxon>Ecdysozoa</taxon>
        <taxon>Arthropoda</taxon>
        <taxon>Chelicerata</taxon>
        <taxon>Arachnida</taxon>
        <taxon>Araneae</taxon>
        <taxon>Araneomorphae</taxon>
        <taxon>Entelegynae</taxon>
        <taxon>Araneoidea</taxon>
        <taxon>Araneidae</taxon>
        <taxon>Araneus</taxon>
    </lineage>
</organism>
<dbReference type="EMBL" id="BGPR01009536">
    <property type="protein sequence ID" value="GBN40654.1"/>
    <property type="molecule type" value="Genomic_DNA"/>
</dbReference>
<protein>
    <submittedName>
        <fullName evidence="1">Uncharacterized protein</fullName>
    </submittedName>
</protein>
<evidence type="ECO:0000313" key="2">
    <source>
        <dbReference type="Proteomes" id="UP000499080"/>
    </source>
</evidence>
<dbReference type="AlphaFoldDB" id="A0A4Y2NP02"/>
<proteinExistence type="predicted"/>